<feature type="chain" id="PRO_5046225536" description="PsiF repeat-containing protein" evidence="1">
    <location>
        <begin position="22"/>
        <end position="99"/>
    </location>
</feature>
<gene>
    <name evidence="2" type="ORF">H8L32_04580</name>
</gene>
<accession>A0ABR6ZLG6</accession>
<evidence type="ECO:0008006" key="4">
    <source>
        <dbReference type="Google" id="ProtNLM"/>
    </source>
</evidence>
<dbReference type="EMBL" id="JACOGF010000002">
    <property type="protein sequence ID" value="MBC3916741.1"/>
    <property type="molecule type" value="Genomic_DNA"/>
</dbReference>
<dbReference type="RefSeq" id="WP_186945979.1">
    <property type="nucleotide sequence ID" value="NZ_JACOGF010000002.1"/>
</dbReference>
<evidence type="ECO:0000256" key="1">
    <source>
        <dbReference type="SAM" id="SignalP"/>
    </source>
</evidence>
<keyword evidence="3" id="KW-1185">Reference proteome</keyword>
<keyword evidence="1" id="KW-0732">Signal</keyword>
<proteinExistence type="predicted"/>
<name>A0ABR6ZLG6_9BURK</name>
<evidence type="ECO:0000313" key="2">
    <source>
        <dbReference type="EMBL" id="MBC3916741.1"/>
    </source>
</evidence>
<comment type="caution">
    <text evidence="2">The sequence shown here is derived from an EMBL/GenBank/DDBJ whole genome shotgun (WGS) entry which is preliminary data.</text>
</comment>
<dbReference type="Proteomes" id="UP000650424">
    <property type="component" value="Unassembled WGS sequence"/>
</dbReference>
<protein>
    <recommendedName>
        <fullName evidence="4">PsiF repeat-containing protein</fullName>
    </recommendedName>
</protein>
<feature type="signal peptide" evidence="1">
    <location>
        <begin position="1"/>
        <end position="21"/>
    </location>
</feature>
<evidence type="ECO:0000313" key="3">
    <source>
        <dbReference type="Proteomes" id="UP000650424"/>
    </source>
</evidence>
<sequence length="99" mass="11353">MKNIVRILLLAAIGSTLNASAQTATTPKECYRRCTTLPFEDPEATEDSFKEKLMKIQAKKKEETDPVKIKELDEAEKNEIERMKRSLTKICSKICKFED</sequence>
<reference evidence="2 3" key="1">
    <citation type="submission" date="2020-08" db="EMBL/GenBank/DDBJ databases">
        <title>Novel species isolated from subtropical streams in China.</title>
        <authorList>
            <person name="Lu H."/>
        </authorList>
    </citation>
    <scope>NUCLEOTIDE SEQUENCE [LARGE SCALE GENOMIC DNA]</scope>
    <source>
        <strain evidence="2 3">CY18W</strain>
    </source>
</reference>
<organism evidence="2 3">
    <name type="scientific">Undibacterium hunanense</name>
    <dbReference type="NCBI Taxonomy" id="2762292"/>
    <lineage>
        <taxon>Bacteria</taxon>
        <taxon>Pseudomonadati</taxon>
        <taxon>Pseudomonadota</taxon>
        <taxon>Betaproteobacteria</taxon>
        <taxon>Burkholderiales</taxon>
        <taxon>Oxalobacteraceae</taxon>
        <taxon>Undibacterium</taxon>
    </lineage>
</organism>